<accession>A0ACC0Q5V4</accession>
<sequence length="117" mass="13208">MKAATTTTITTTKNTKKTAVKKEKGQSKKILNAQFDKLPLHGLGKELSANWWKALGYQLISHCMYAYSGDFFCYLTDTIRELKQMTSAHPKKKDLIVSYQFCSPLLLENSPYCSCSS</sequence>
<evidence type="ECO:0000313" key="2">
    <source>
        <dbReference type="Proteomes" id="UP001062846"/>
    </source>
</evidence>
<keyword evidence="2" id="KW-1185">Reference proteome</keyword>
<proteinExistence type="predicted"/>
<dbReference type="Proteomes" id="UP001062846">
    <property type="component" value="Chromosome 1"/>
</dbReference>
<protein>
    <submittedName>
        <fullName evidence="1">Uncharacterized protein</fullName>
    </submittedName>
</protein>
<reference evidence="1" key="1">
    <citation type="submission" date="2022-02" db="EMBL/GenBank/DDBJ databases">
        <title>Plant Genome Project.</title>
        <authorList>
            <person name="Zhang R.-G."/>
        </authorList>
    </citation>
    <scope>NUCLEOTIDE SEQUENCE</scope>
    <source>
        <strain evidence="1">AT1</strain>
    </source>
</reference>
<organism evidence="1 2">
    <name type="scientific">Rhododendron molle</name>
    <name type="common">Chinese azalea</name>
    <name type="synonym">Azalea mollis</name>
    <dbReference type="NCBI Taxonomy" id="49168"/>
    <lineage>
        <taxon>Eukaryota</taxon>
        <taxon>Viridiplantae</taxon>
        <taxon>Streptophyta</taxon>
        <taxon>Embryophyta</taxon>
        <taxon>Tracheophyta</taxon>
        <taxon>Spermatophyta</taxon>
        <taxon>Magnoliopsida</taxon>
        <taxon>eudicotyledons</taxon>
        <taxon>Gunneridae</taxon>
        <taxon>Pentapetalae</taxon>
        <taxon>asterids</taxon>
        <taxon>Ericales</taxon>
        <taxon>Ericaceae</taxon>
        <taxon>Ericoideae</taxon>
        <taxon>Rhodoreae</taxon>
        <taxon>Rhododendron</taxon>
    </lineage>
</organism>
<dbReference type="EMBL" id="CM046388">
    <property type="protein sequence ID" value="KAI8572839.1"/>
    <property type="molecule type" value="Genomic_DNA"/>
</dbReference>
<comment type="caution">
    <text evidence="1">The sequence shown here is derived from an EMBL/GenBank/DDBJ whole genome shotgun (WGS) entry which is preliminary data.</text>
</comment>
<evidence type="ECO:0000313" key="1">
    <source>
        <dbReference type="EMBL" id="KAI8572839.1"/>
    </source>
</evidence>
<name>A0ACC0Q5V4_RHOML</name>
<gene>
    <name evidence="1" type="ORF">RHMOL_Rhmol01G0231600</name>
</gene>